<keyword evidence="1" id="KW-1133">Transmembrane helix</keyword>
<protein>
    <submittedName>
        <fullName evidence="3">M15 family metallopeptidase</fullName>
    </submittedName>
</protein>
<dbReference type="InterPro" id="IPR009045">
    <property type="entry name" value="Zn_M74/Hedgehog-like"/>
</dbReference>
<dbReference type="SUPFAM" id="SSF55166">
    <property type="entry name" value="Hedgehog/DD-peptidase"/>
    <property type="match status" value="1"/>
</dbReference>
<dbReference type="CDD" id="cd14852">
    <property type="entry name" value="LD-carboxypeptidase"/>
    <property type="match status" value="1"/>
</dbReference>
<dbReference type="PANTHER" id="PTHR34385">
    <property type="entry name" value="D-ALANYL-D-ALANINE CARBOXYPEPTIDASE"/>
    <property type="match status" value="1"/>
</dbReference>
<keyword evidence="1" id="KW-0812">Transmembrane</keyword>
<reference evidence="3 4" key="1">
    <citation type="submission" date="2022-04" db="EMBL/GenBank/DDBJ databases">
        <title>Halobacillus sp. isolated from saltern.</title>
        <authorList>
            <person name="Won M."/>
            <person name="Lee C.-M."/>
            <person name="Woen H.-Y."/>
            <person name="Kwon S.-W."/>
        </authorList>
    </citation>
    <scope>NUCLEOTIDE SEQUENCE [LARGE SCALE GENOMIC DNA]</scope>
    <source>
        <strain evidence="3 4">SSBR10-3</strain>
    </source>
</reference>
<dbReference type="InterPro" id="IPR052179">
    <property type="entry name" value="DD-CPase-like"/>
</dbReference>
<accession>A0ABY4EJS4</accession>
<dbReference type="Pfam" id="PF02557">
    <property type="entry name" value="VanY"/>
    <property type="match status" value="1"/>
</dbReference>
<evidence type="ECO:0000256" key="1">
    <source>
        <dbReference type="SAM" id="Phobius"/>
    </source>
</evidence>
<name>A0ABY4EJS4_9BACI</name>
<dbReference type="PANTHER" id="PTHR34385:SF1">
    <property type="entry name" value="PEPTIDOGLYCAN L-ALANYL-D-GLUTAMATE ENDOPEPTIDASE CWLK"/>
    <property type="match status" value="1"/>
</dbReference>
<dbReference type="RefSeq" id="WP_244710912.1">
    <property type="nucleotide sequence ID" value="NZ_CP095073.1"/>
</dbReference>
<feature type="domain" description="D-alanyl-D-alanine carboxypeptidase-like core" evidence="2">
    <location>
        <begin position="111"/>
        <end position="226"/>
    </location>
</feature>
<proteinExistence type="predicted"/>
<keyword evidence="1" id="KW-0472">Membrane</keyword>
<dbReference type="EMBL" id="CP095073">
    <property type="protein sequence ID" value="UOQ44724.1"/>
    <property type="molecule type" value="Genomic_DNA"/>
</dbReference>
<keyword evidence="4" id="KW-1185">Reference proteome</keyword>
<dbReference type="InterPro" id="IPR058193">
    <property type="entry name" value="VanY/YodJ_core_dom"/>
</dbReference>
<organism evidence="3 4">
    <name type="scientific">Halobacillus salinarum</name>
    <dbReference type="NCBI Taxonomy" id="2932257"/>
    <lineage>
        <taxon>Bacteria</taxon>
        <taxon>Bacillati</taxon>
        <taxon>Bacillota</taxon>
        <taxon>Bacilli</taxon>
        <taxon>Bacillales</taxon>
        <taxon>Bacillaceae</taxon>
        <taxon>Halobacillus</taxon>
    </lineage>
</organism>
<gene>
    <name evidence="3" type="ORF">MUN89_01815</name>
</gene>
<dbReference type="Gene3D" id="3.30.200.180">
    <property type="match status" value="1"/>
</dbReference>
<evidence type="ECO:0000313" key="3">
    <source>
        <dbReference type="EMBL" id="UOQ44724.1"/>
    </source>
</evidence>
<dbReference type="Gene3D" id="3.30.1380.10">
    <property type="match status" value="1"/>
</dbReference>
<evidence type="ECO:0000259" key="2">
    <source>
        <dbReference type="Pfam" id="PF02557"/>
    </source>
</evidence>
<dbReference type="InterPro" id="IPR003709">
    <property type="entry name" value="VanY-like_core_dom"/>
</dbReference>
<evidence type="ECO:0000313" key="4">
    <source>
        <dbReference type="Proteomes" id="UP000831787"/>
    </source>
</evidence>
<sequence length="299" mass="34215">MKLWVSIFGMICVVSMFAFFLMKSDIISKEPSLGRIGNSFSDVKIQEQEKMLKSIGTLRKEDFKKAQVFKGNLILINEEHPVHQASVKSDVITLTDYQDLFDGIGFYDRNIQLSRSIGESFMDMVRAAGEEGYTHFLITSGYRGFEEQNQLYKEMGPDYALPAGYSEHNSGLALDVGSQQGEMTNAPEGKWIEHNAWKYGFVLRYPKNKSTITGIEYEPWHIRYVGLPHSAVMHKKRMVLEEYLEYLKTEKNLDVTYDGQEYLITYYPFSEGQQLKVPDQGEYQVSGDNTDGVIVTIPK</sequence>
<feature type="transmembrane region" description="Helical" evidence="1">
    <location>
        <begin position="6"/>
        <end position="22"/>
    </location>
</feature>
<dbReference type="Proteomes" id="UP000831787">
    <property type="component" value="Chromosome"/>
</dbReference>